<dbReference type="InterPro" id="IPR001938">
    <property type="entry name" value="Thaumatin"/>
</dbReference>
<gene>
    <name evidence="2" type="ORF">GYMLUDRAFT_73797</name>
</gene>
<dbReference type="Proteomes" id="UP000053593">
    <property type="component" value="Unassembled WGS sequence"/>
</dbReference>
<evidence type="ECO:0000256" key="1">
    <source>
        <dbReference type="SAM" id="SignalP"/>
    </source>
</evidence>
<keyword evidence="1" id="KW-0732">Signal</keyword>
<name>A0A0D0CCU3_9AGAR</name>
<organism evidence="2 3">
    <name type="scientific">Collybiopsis luxurians FD-317 M1</name>
    <dbReference type="NCBI Taxonomy" id="944289"/>
    <lineage>
        <taxon>Eukaryota</taxon>
        <taxon>Fungi</taxon>
        <taxon>Dikarya</taxon>
        <taxon>Basidiomycota</taxon>
        <taxon>Agaricomycotina</taxon>
        <taxon>Agaricomycetes</taxon>
        <taxon>Agaricomycetidae</taxon>
        <taxon>Agaricales</taxon>
        <taxon>Marasmiineae</taxon>
        <taxon>Omphalotaceae</taxon>
        <taxon>Collybiopsis</taxon>
        <taxon>Collybiopsis luxurians</taxon>
    </lineage>
</organism>
<accession>A0A0D0CCU3</accession>
<dbReference type="EMBL" id="KN834775">
    <property type="protein sequence ID" value="KIK60329.1"/>
    <property type="molecule type" value="Genomic_DNA"/>
</dbReference>
<dbReference type="SMART" id="SM00205">
    <property type="entry name" value="THN"/>
    <property type="match status" value="1"/>
</dbReference>
<reference evidence="2 3" key="1">
    <citation type="submission" date="2014-04" db="EMBL/GenBank/DDBJ databases">
        <title>Evolutionary Origins and Diversification of the Mycorrhizal Mutualists.</title>
        <authorList>
            <consortium name="DOE Joint Genome Institute"/>
            <consortium name="Mycorrhizal Genomics Consortium"/>
            <person name="Kohler A."/>
            <person name="Kuo A."/>
            <person name="Nagy L.G."/>
            <person name="Floudas D."/>
            <person name="Copeland A."/>
            <person name="Barry K.W."/>
            <person name="Cichocki N."/>
            <person name="Veneault-Fourrey C."/>
            <person name="LaButti K."/>
            <person name="Lindquist E.A."/>
            <person name="Lipzen A."/>
            <person name="Lundell T."/>
            <person name="Morin E."/>
            <person name="Murat C."/>
            <person name="Riley R."/>
            <person name="Ohm R."/>
            <person name="Sun H."/>
            <person name="Tunlid A."/>
            <person name="Henrissat B."/>
            <person name="Grigoriev I.V."/>
            <person name="Hibbett D.S."/>
            <person name="Martin F."/>
        </authorList>
    </citation>
    <scope>NUCLEOTIDE SEQUENCE [LARGE SCALE GENOMIC DNA]</scope>
    <source>
        <strain evidence="2 3">FD-317 M1</strain>
    </source>
</reference>
<evidence type="ECO:0000313" key="3">
    <source>
        <dbReference type="Proteomes" id="UP000053593"/>
    </source>
</evidence>
<dbReference type="HOGENOM" id="CLU_1447259_0_0_1"/>
<evidence type="ECO:0008006" key="4">
    <source>
        <dbReference type="Google" id="ProtNLM"/>
    </source>
</evidence>
<dbReference type="InterPro" id="IPR037176">
    <property type="entry name" value="Osmotin/thaumatin-like_sf"/>
</dbReference>
<evidence type="ECO:0000313" key="2">
    <source>
        <dbReference type="EMBL" id="KIK60329.1"/>
    </source>
</evidence>
<proteinExistence type="predicted"/>
<dbReference type="OrthoDB" id="430315at2759"/>
<sequence>MFIIGCILGVLFASSTLAAPPLVRRTGAHLFTLVNQCEDSITPIFADTRCGYSPRCDDASSFTAAQPGSIAVGKSTTVTVPASWVGRVFAQIDSCGEKGEGCTMGEFNLDSGNMYTPQSYDISNIQSYTQAMSIGAAGCDTVTCSSADCGCTNAYPEGDMTGCGNDSPVRACSAGNIAFTITFCP</sequence>
<dbReference type="Gene3D" id="2.60.110.10">
    <property type="entry name" value="Thaumatin"/>
    <property type="match status" value="1"/>
</dbReference>
<keyword evidence="3" id="KW-1185">Reference proteome</keyword>
<feature type="chain" id="PRO_5002225161" description="Thaumatin-like protein" evidence="1">
    <location>
        <begin position="19"/>
        <end position="185"/>
    </location>
</feature>
<feature type="signal peptide" evidence="1">
    <location>
        <begin position="1"/>
        <end position="18"/>
    </location>
</feature>
<protein>
    <recommendedName>
        <fullName evidence="4">Thaumatin-like protein</fullName>
    </recommendedName>
</protein>
<dbReference type="SUPFAM" id="SSF49870">
    <property type="entry name" value="Osmotin, thaumatin-like protein"/>
    <property type="match status" value="1"/>
</dbReference>
<dbReference type="AlphaFoldDB" id="A0A0D0CCU3"/>